<evidence type="ECO:0000259" key="3">
    <source>
        <dbReference type="Pfam" id="PF18578"/>
    </source>
</evidence>
<dbReference type="OrthoDB" id="2017169at2759"/>
<dbReference type="Pfam" id="PF18578">
    <property type="entry name" value="Raf1_N"/>
    <property type="match status" value="1"/>
</dbReference>
<reference evidence="5 7" key="1">
    <citation type="journal article" date="2008" name="Science">
        <title>The Physcomitrella genome reveals evolutionary insights into the conquest of land by plants.</title>
        <authorList>
            <person name="Rensing S."/>
            <person name="Lang D."/>
            <person name="Zimmer A."/>
            <person name="Terry A."/>
            <person name="Salamov A."/>
            <person name="Shapiro H."/>
            <person name="Nishiyama T."/>
            <person name="Perroud P.-F."/>
            <person name="Lindquist E."/>
            <person name="Kamisugi Y."/>
            <person name="Tanahashi T."/>
            <person name="Sakakibara K."/>
            <person name="Fujita T."/>
            <person name="Oishi K."/>
            <person name="Shin-I T."/>
            <person name="Kuroki Y."/>
            <person name="Toyoda A."/>
            <person name="Suzuki Y."/>
            <person name="Hashimoto A."/>
            <person name="Yamaguchi K."/>
            <person name="Sugano A."/>
            <person name="Kohara Y."/>
            <person name="Fujiyama A."/>
            <person name="Anterola A."/>
            <person name="Aoki S."/>
            <person name="Ashton N."/>
            <person name="Barbazuk W.B."/>
            <person name="Barker E."/>
            <person name="Bennetzen J."/>
            <person name="Bezanilla M."/>
            <person name="Blankenship R."/>
            <person name="Cho S.H."/>
            <person name="Dutcher S."/>
            <person name="Estelle M."/>
            <person name="Fawcett J.A."/>
            <person name="Gundlach H."/>
            <person name="Hanada K."/>
            <person name="Heyl A."/>
            <person name="Hicks K.A."/>
            <person name="Hugh J."/>
            <person name="Lohr M."/>
            <person name="Mayer K."/>
            <person name="Melkozernov A."/>
            <person name="Murata T."/>
            <person name="Nelson D."/>
            <person name="Pils B."/>
            <person name="Prigge M."/>
            <person name="Reiss B."/>
            <person name="Renner T."/>
            <person name="Rombauts S."/>
            <person name="Rushton P."/>
            <person name="Sanderfoot A."/>
            <person name="Schween G."/>
            <person name="Shiu S.-H."/>
            <person name="Stueber K."/>
            <person name="Theodoulou F.L."/>
            <person name="Tu H."/>
            <person name="Van de Peer Y."/>
            <person name="Verrier P.J."/>
            <person name="Waters E."/>
            <person name="Wood A."/>
            <person name="Yang L."/>
            <person name="Cove D."/>
            <person name="Cuming A."/>
            <person name="Hasebe M."/>
            <person name="Lucas S."/>
            <person name="Mishler D.B."/>
            <person name="Reski R."/>
            <person name="Grigoriev I."/>
            <person name="Quatrano R.S."/>
            <person name="Boore J.L."/>
        </authorList>
    </citation>
    <scope>NUCLEOTIDE SEQUENCE [LARGE SCALE GENOMIC DNA]</scope>
    <source>
        <strain evidence="6 7">cv. Gransden 2004</strain>
    </source>
</reference>
<accession>A0A2K1IZW7</accession>
<proteinExistence type="predicted"/>
<dbReference type="Pfam" id="PF18087">
    <property type="entry name" value="RuBisCo_chap_C"/>
    <property type="match status" value="1"/>
</dbReference>
<evidence type="ECO:0000313" key="6">
    <source>
        <dbReference type="EnsemblPlants" id="PAC:32982473.CDS.1"/>
    </source>
</evidence>
<reference evidence="5 7" key="2">
    <citation type="journal article" date="2018" name="Plant J.">
        <title>The Physcomitrella patens chromosome-scale assembly reveals moss genome structure and evolution.</title>
        <authorList>
            <person name="Lang D."/>
            <person name="Ullrich K.K."/>
            <person name="Murat F."/>
            <person name="Fuchs J."/>
            <person name="Jenkins J."/>
            <person name="Haas F.B."/>
            <person name="Piednoel M."/>
            <person name="Gundlach H."/>
            <person name="Van Bel M."/>
            <person name="Meyberg R."/>
            <person name="Vives C."/>
            <person name="Morata J."/>
            <person name="Symeonidi A."/>
            <person name="Hiss M."/>
            <person name="Muchero W."/>
            <person name="Kamisugi Y."/>
            <person name="Saleh O."/>
            <person name="Blanc G."/>
            <person name="Decker E.L."/>
            <person name="van Gessel N."/>
            <person name="Grimwood J."/>
            <person name="Hayes R.D."/>
            <person name="Graham S.W."/>
            <person name="Gunter L.E."/>
            <person name="McDaniel S.F."/>
            <person name="Hoernstein S.N.W."/>
            <person name="Larsson A."/>
            <person name="Li F.W."/>
            <person name="Perroud P.F."/>
            <person name="Phillips J."/>
            <person name="Ranjan P."/>
            <person name="Rokshar D.S."/>
            <person name="Rothfels C.J."/>
            <person name="Schneider L."/>
            <person name="Shu S."/>
            <person name="Stevenson D.W."/>
            <person name="Thummler F."/>
            <person name="Tillich M."/>
            <person name="Villarreal Aguilar J.C."/>
            <person name="Widiez T."/>
            <person name="Wong G.K."/>
            <person name="Wymore A."/>
            <person name="Zhang Y."/>
            <person name="Zimmer A.D."/>
            <person name="Quatrano R.S."/>
            <person name="Mayer K.F.X."/>
            <person name="Goodstein D."/>
            <person name="Casacuberta J.M."/>
            <person name="Vandepoele K."/>
            <person name="Reski R."/>
            <person name="Cuming A.C."/>
            <person name="Tuskan G.A."/>
            <person name="Maumus F."/>
            <person name="Salse J."/>
            <person name="Schmutz J."/>
            <person name="Rensing S.A."/>
        </authorList>
    </citation>
    <scope>NUCLEOTIDE SEQUENCE [LARGE SCALE GENOMIC DNA]</scope>
    <source>
        <strain evidence="6 7">cv. Gransden 2004</strain>
    </source>
</reference>
<protein>
    <submittedName>
        <fullName evidence="5 6">Uncharacterized protein</fullName>
    </submittedName>
</protein>
<evidence type="ECO:0000256" key="1">
    <source>
        <dbReference type="ARBA" id="ARBA00023186"/>
    </source>
</evidence>
<dbReference type="InterPro" id="IPR037494">
    <property type="entry name" value="RAF1"/>
</dbReference>
<keyword evidence="1" id="KW-0143">Chaperone</keyword>
<dbReference type="GeneID" id="112295357"/>
<dbReference type="EnsemblPlants" id="Pp3c18_4320V3.1">
    <property type="protein sequence ID" value="PAC:32982473.CDS.1"/>
    <property type="gene ID" value="Pp3c18_4320"/>
</dbReference>
<dbReference type="Gramene" id="Pp3c18_4320V3.1">
    <property type="protein sequence ID" value="PAC:32982473.CDS.1"/>
    <property type="gene ID" value="Pp3c18_4320"/>
</dbReference>
<dbReference type="EMBL" id="ABEU02000018">
    <property type="protein sequence ID" value="PNR34810.1"/>
    <property type="molecule type" value="Genomic_DNA"/>
</dbReference>
<dbReference type="RefSeq" id="XP_024402609.1">
    <property type="nucleotide sequence ID" value="XM_024546841.2"/>
</dbReference>
<gene>
    <name evidence="6" type="primary">LOC112295357</name>
    <name evidence="5" type="ORF">PHYPA_022708</name>
</gene>
<name>A0A2K1IZW7_PHYPA</name>
<dbReference type="KEGG" id="ppp:112295357"/>
<dbReference type="InterPro" id="IPR040781">
    <property type="entry name" value="Raf1_HTH"/>
</dbReference>
<dbReference type="PANTHER" id="PTHR35299:SF3">
    <property type="entry name" value="RUBISCO ACCUMULATION FACTOR 1.2, CHLOROPLASTIC"/>
    <property type="match status" value="1"/>
</dbReference>
<dbReference type="Gramene" id="Pp3c18_4320V3.2">
    <property type="protein sequence ID" value="PAC:32982474.CDS.1"/>
    <property type="gene ID" value="Pp3c18_4320"/>
</dbReference>
<sequence>MKMNMHTCHATTAGALASGSGMGVCRLGTCLGNLGWRDLSTTSFGERNLKLRVEIGKIQQISDRENARESRRLVCSAVGGGRDLYQPFRPPINIETPSGATTVTEQLEILRERRGLWYEYASLIPILVRSGYTPSMIEEETGMTGVEQNIIVVGSQVRNSLKANGFDEEMLRTFDLGGGELLYELRILSAQQRRTSAEFVIERKMSPKEACELARSVKDFERRKNSEGYKEFTSAPGDCLAFAFYRKSIECQDEAEIEKNLQKGLQFCVSDKAKAKFRDALKKLAGKAVSEELEEEGKTFLQVIRLLEGEAVGTNLPVMLPVADATLKSFEDVPSVRPQGEGPFNVFSINAWTSWVALPGWHPIVSAGAPVAVNFPDAAKLPLQSNKNGVPRLQEPTLIIVDKSDTEADDNQCLYVVAQKDSQELSISSAGNVLDSRVLGRVIFALRPPVPPSEEAVEWE</sequence>
<organism evidence="5">
    <name type="scientific">Physcomitrium patens</name>
    <name type="common">Spreading-leaved earth moss</name>
    <name type="synonym">Physcomitrella patens</name>
    <dbReference type="NCBI Taxonomy" id="3218"/>
    <lineage>
        <taxon>Eukaryota</taxon>
        <taxon>Viridiplantae</taxon>
        <taxon>Streptophyta</taxon>
        <taxon>Embryophyta</taxon>
        <taxon>Bryophyta</taxon>
        <taxon>Bryophytina</taxon>
        <taxon>Bryopsida</taxon>
        <taxon>Funariidae</taxon>
        <taxon>Funariales</taxon>
        <taxon>Funariaceae</taxon>
        <taxon>Physcomitrium</taxon>
    </lineage>
</organism>
<dbReference type="InterPro" id="IPR041358">
    <property type="entry name" value="Raf1_N"/>
</dbReference>
<feature type="domain" description="Rubisco accumulation factor 1 alpha-helical" evidence="3">
    <location>
        <begin position="174"/>
        <end position="279"/>
    </location>
</feature>
<dbReference type="InterPro" id="IPR040858">
    <property type="entry name" value="Raf1_C"/>
</dbReference>
<dbReference type="PaxDb" id="3218-PP1S17_101V6.1"/>
<dbReference type="AlphaFoldDB" id="A0A2K1IZW7"/>
<evidence type="ECO:0000313" key="5">
    <source>
        <dbReference type="EMBL" id="PNR34810.1"/>
    </source>
</evidence>
<dbReference type="EnsemblPlants" id="Pp3c18_4320V3.2">
    <property type="protein sequence ID" value="PAC:32982474.CDS.1"/>
    <property type="gene ID" value="Pp3c18_4320"/>
</dbReference>
<evidence type="ECO:0000259" key="4">
    <source>
        <dbReference type="Pfam" id="PF18579"/>
    </source>
</evidence>
<dbReference type="STRING" id="3218.A0A2K1IZW7"/>
<dbReference type="FunCoup" id="A0A2K1IZW7">
    <property type="interactions" value="1699"/>
</dbReference>
<dbReference type="OMA" id="MALWFEY"/>
<feature type="domain" description="Rubisco accumulation factor 1 C-terminal" evidence="2">
    <location>
        <begin position="301"/>
        <end position="449"/>
    </location>
</feature>
<dbReference type="Pfam" id="PF18579">
    <property type="entry name" value="Raf1_HTH"/>
    <property type="match status" value="1"/>
</dbReference>
<reference evidence="6" key="3">
    <citation type="submission" date="2020-12" db="UniProtKB">
        <authorList>
            <consortium name="EnsemblPlants"/>
        </authorList>
    </citation>
    <scope>IDENTIFICATION</scope>
</reference>
<evidence type="ECO:0000259" key="2">
    <source>
        <dbReference type="Pfam" id="PF18087"/>
    </source>
</evidence>
<dbReference type="GO" id="GO:0110102">
    <property type="term" value="P:ribulose bisphosphate carboxylase complex assembly"/>
    <property type="evidence" value="ECO:0007669"/>
    <property type="project" value="UniProtKB-ARBA"/>
</dbReference>
<dbReference type="PANTHER" id="PTHR35299">
    <property type="entry name" value="RUBISCO ACCUMULATION FACTOR 1"/>
    <property type="match status" value="1"/>
</dbReference>
<evidence type="ECO:0000313" key="7">
    <source>
        <dbReference type="Proteomes" id="UP000006727"/>
    </source>
</evidence>
<dbReference type="Proteomes" id="UP000006727">
    <property type="component" value="Chromosome 18"/>
</dbReference>
<keyword evidence="7" id="KW-1185">Reference proteome</keyword>
<feature type="domain" description="Rubisco accumulation factor 1 helix turn helix" evidence="4">
    <location>
        <begin position="104"/>
        <end position="162"/>
    </location>
</feature>